<dbReference type="OrthoDB" id="1601230at2759"/>
<dbReference type="EMBL" id="JYNV01000262">
    <property type="protein sequence ID" value="KZM20918.1"/>
    <property type="molecule type" value="Genomic_DNA"/>
</dbReference>
<protein>
    <submittedName>
        <fullName evidence="2">Uncharacterized protein</fullName>
    </submittedName>
</protein>
<dbReference type="Pfam" id="PF07876">
    <property type="entry name" value="Dabb"/>
    <property type="match status" value="1"/>
</dbReference>
<dbReference type="PANTHER" id="PTHR33178:SF10">
    <property type="entry name" value="STRESS-RESPONSE A_B BARREL DOMAIN-CONTAINING PROTEIN"/>
    <property type="match status" value="1"/>
</dbReference>
<dbReference type="InterPro" id="IPR013097">
    <property type="entry name" value="Dabb"/>
</dbReference>
<dbReference type="STRING" id="5454.A0A163A0T4"/>
<accession>A0A163A0T4</accession>
<comment type="caution">
    <text evidence="2">The sequence shown here is derived from an EMBL/GenBank/DDBJ whole genome shotgun (WGS) entry which is preliminary data.</text>
</comment>
<evidence type="ECO:0000313" key="2">
    <source>
        <dbReference type="EMBL" id="KZM20918.1"/>
    </source>
</evidence>
<dbReference type="PANTHER" id="PTHR33178">
    <property type="match status" value="1"/>
</dbReference>
<reference evidence="2 3" key="1">
    <citation type="journal article" date="2016" name="Sci. Rep.">
        <title>Draft genome sequencing and secretome analysis of fungal phytopathogen Ascochyta rabiei provides insight into the necrotrophic effector repertoire.</title>
        <authorList>
            <person name="Verma S."/>
            <person name="Gazara R.K."/>
            <person name="Nizam S."/>
            <person name="Parween S."/>
            <person name="Chattopadhyay D."/>
            <person name="Verma P.K."/>
        </authorList>
    </citation>
    <scope>NUCLEOTIDE SEQUENCE [LARGE SCALE GENOMIC DNA]</scope>
    <source>
        <strain evidence="2 3">ArDII</strain>
    </source>
</reference>
<dbReference type="SMART" id="SM00886">
    <property type="entry name" value="Dabb"/>
    <property type="match status" value="1"/>
</dbReference>
<sequence length="110" mass="12460">MTIIHIVFFEWKSTASHAQVEEACSRMLALQDKCLSASSQKPYIKSFSGGRNNSNEGHASPFTHGFVVEFESEQDRDYYVSKDPAHQDFIKFAGELLQNVKVLDYEPGKL</sequence>
<keyword evidence="3" id="KW-1185">Reference proteome</keyword>
<proteinExistence type="predicted"/>
<evidence type="ECO:0000313" key="3">
    <source>
        <dbReference type="Proteomes" id="UP000076837"/>
    </source>
</evidence>
<gene>
    <name evidence="2" type="ORF">ST47_g7916</name>
</gene>
<name>A0A163A0T4_DIDRA</name>
<dbReference type="AlphaFoldDB" id="A0A163A0T4"/>
<dbReference type="SUPFAM" id="SSF54909">
    <property type="entry name" value="Dimeric alpha+beta barrel"/>
    <property type="match status" value="1"/>
</dbReference>
<dbReference type="Gene3D" id="3.30.70.100">
    <property type="match status" value="1"/>
</dbReference>
<dbReference type="InterPro" id="IPR044662">
    <property type="entry name" value="HS1/DABB1-like"/>
</dbReference>
<organism evidence="2 3">
    <name type="scientific">Didymella rabiei</name>
    <name type="common">Chickpea ascochyta blight fungus</name>
    <name type="synonym">Mycosphaerella rabiei</name>
    <dbReference type="NCBI Taxonomy" id="5454"/>
    <lineage>
        <taxon>Eukaryota</taxon>
        <taxon>Fungi</taxon>
        <taxon>Dikarya</taxon>
        <taxon>Ascomycota</taxon>
        <taxon>Pezizomycotina</taxon>
        <taxon>Dothideomycetes</taxon>
        <taxon>Pleosporomycetidae</taxon>
        <taxon>Pleosporales</taxon>
        <taxon>Pleosporineae</taxon>
        <taxon>Didymellaceae</taxon>
        <taxon>Ascochyta</taxon>
    </lineage>
</organism>
<comment type="subunit">
    <text evidence="1">Homodimer.</text>
</comment>
<dbReference type="InterPro" id="IPR011008">
    <property type="entry name" value="Dimeric_a/b-barrel"/>
</dbReference>
<evidence type="ECO:0000256" key="1">
    <source>
        <dbReference type="ARBA" id="ARBA00011738"/>
    </source>
</evidence>
<dbReference type="PROSITE" id="PS51502">
    <property type="entry name" value="S_R_A_B_BARREL"/>
    <property type="match status" value="1"/>
</dbReference>
<dbReference type="Proteomes" id="UP000076837">
    <property type="component" value="Unassembled WGS sequence"/>
</dbReference>